<dbReference type="AlphaFoldDB" id="I4EVM1"/>
<dbReference type="GO" id="GO:0003677">
    <property type="term" value="F:DNA binding"/>
    <property type="evidence" value="ECO:0007669"/>
    <property type="project" value="UniProtKB-KW"/>
</dbReference>
<dbReference type="Gene3D" id="1.10.10.10">
    <property type="entry name" value="Winged helix-like DNA-binding domain superfamily/Winged helix DNA-binding domain"/>
    <property type="match status" value="1"/>
</dbReference>
<dbReference type="HOGENOM" id="CLU_069824_0_0_11"/>
<dbReference type="CDD" id="cd06170">
    <property type="entry name" value="LuxR_C_like"/>
    <property type="match status" value="1"/>
</dbReference>
<evidence type="ECO:0000256" key="2">
    <source>
        <dbReference type="ARBA" id="ARBA00023125"/>
    </source>
</evidence>
<organism evidence="5 6">
    <name type="scientific">Modestobacter italicus (strain DSM 44449 / CECT 9708 / BC 501)</name>
    <dbReference type="NCBI Taxonomy" id="2732864"/>
    <lineage>
        <taxon>Bacteria</taxon>
        <taxon>Bacillati</taxon>
        <taxon>Actinomycetota</taxon>
        <taxon>Actinomycetes</taxon>
        <taxon>Geodermatophilales</taxon>
        <taxon>Geodermatophilaceae</taxon>
        <taxon>Modestobacter</taxon>
    </lineage>
</organism>
<evidence type="ECO:0000313" key="6">
    <source>
        <dbReference type="Proteomes" id="UP000006461"/>
    </source>
</evidence>
<evidence type="ECO:0000256" key="1">
    <source>
        <dbReference type="ARBA" id="ARBA00023015"/>
    </source>
</evidence>
<proteinExistence type="predicted"/>
<evidence type="ECO:0000313" key="5">
    <source>
        <dbReference type="EMBL" id="CCH87434.1"/>
    </source>
</evidence>
<feature type="domain" description="HTH luxR-type" evidence="4">
    <location>
        <begin position="262"/>
        <end position="327"/>
    </location>
</feature>
<dbReference type="InterPro" id="IPR016032">
    <property type="entry name" value="Sig_transdc_resp-reg_C-effctor"/>
</dbReference>
<dbReference type="EMBL" id="FO203431">
    <property type="protein sequence ID" value="CCH87434.1"/>
    <property type="molecule type" value="Genomic_DNA"/>
</dbReference>
<dbReference type="KEGG" id="mmar:MODMU_1999"/>
<reference evidence="5 6" key="1">
    <citation type="journal article" date="2012" name="J. Bacteriol.">
        <title>Genome Sequence of Radiation-Resistant Modestobacter marinus Strain BC501, a Representative Actinobacterium That Thrives on Calcareous Stone Surfaces.</title>
        <authorList>
            <person name="Normand P."/>
            <person name="Gury J."/>
            <person name="Pujic P."/>
            <person name="Chouaia B."/>
            <person name="Crotti E."/>
            <person name="Brusetti L."/>
            <person name="Daffonchio D."/>
            <person name="Vacherie B."/>
            <person name="Barbe V."/>
            <person name="Medigue C."/>
            <person name="Calteau A."/>
            <person name="Ghodhbane-Gtari F."/>
            <person name="Essoussi I."/>
            <person name="Nouioui I."/>
            <person name="Abbassi-Ghozzi I."/>
            <person name="Gtari M."/>
        </authorList>
    </citation>
    <scope>NUCLEOTIDE SEQUENCE [LARGE SCALE GENOMIC DNA]</scope>
    <source>
        <strain evidence="6">BC 501</strain>
    </source>
</reference>
<sequence>MRPHRDGELMLAEAAASAGSTFERGRAMLEVLRRVVPFDGAFLAFTDPPAHRYHLMVTADLDATTVEFLAGPQVARDIEITGTDRARPPLGPSDLPYPAEDLPTWAECLIPAGLREGLGVALFAPGGRHVGHLAVLTGSRQPPSPALRRRVARVAPVFAHGIDPMRSLLTATHLVRGATAGVVLCADGGCQPLPGLATDELLTTGSPVLAAARERICDGEVCASFLWPVGGPHAPDGHVRVTVLSAPEDSPPGLTAVALLSPATHLRGLTPRELEVLGLLVEGCSNVEIARSLVVAPRTVAAHLEHVLGKLEAPTRTLAAVRAEREGLYVPAQVRRRVAVAGRRPREASA</sequence>
<dbReference type="OrthoDB" id="3539648at2"/>
<dbReference type="Pfam" id="PF00196">
    <property type="entry name" value="GerE"/>
    <property type="match status" value="1"/>
</dbReference>
<dbReference type="PRINTS" id="PR00038">
    <property type="entry name" value="HTHLUXR"/>
</dbReference>
<dbReference type="GO" id="GO:0006355">
    <property type="term" value="P:regulation of DNA-templated transcription"/>
    <property type="evidence" value="ECO:0007669"/>
    <property type="project" value="InterPro"/>
</dbReference>
<keyword evidence="2" id="KW-0238">DNA-binding</keyword>
<keyword evidence="6" id="KW-1185">Reference proteome</keyword>
<dbReference type="SMART" id="SM00421">
    <property type="entry name" value="HTH_LUXR"/>
    <property type="match status" value="1"/>
</dbReference>
<dbReference type="eggNOG" id="COG2197">
    <property type="taxonomic scope" value="Bacteria"/>
</dbReference>
<dbReference type="PANTHER" id="PTHR44688:SF16">
    <property type="entry name" value="DNA-BINDING TRANSCRIPTIONAL ACTIVATOR DEVR_DOSR"/>
    <property type="match status" value="1"/>
</dbReference>
<dbReference type="PROSITE" id="PS50043">
    <property type="entry name" value="HTH_LUXR_2"/>
    <property type="match status" value="1"/>
</dbReference>
<dbReference type="PANTHER" id="PTHR44688">
    <property type="entry name" value="DNA-BINDING TRANSCRIPTIONAL ACTIVATOR DEVR_DOSR"/>
    <property type="match status" value="1"/>
</dbReference>
<accession>I4EVM1</accession>
<dbReference type="STRING" id="477641.MODMU_1999"/>
<keyword evidence="1" id="KW-0805">Transcription regulation</keyword>
<evidence type="ECO:0000256" key="3">
    <source>
        <dbReference type="ARBA" id="ARBA00023163"/>
    </source>
</evidence>
<dbReference type="SUPFAM" id="SSF46894">
    <property type="entry name" value="C-terminal effector domain of the bipartite response regulators"/>
    <property type="match status" value="1"/>
</dbReference>
<dbReference type="PROSITE" id="PS00622">
    <property type="entry name" value="HTH_LUXR_1"/>
    <property type="match status" value="1"/>
</dbReference>
<dbReference type="InterPro" id="IPR036388">
    <property type="entry name" value="WH-like_DNA-bd_sf"/>
</dbReference>
<dbReference type="OMA" id="LPCIREI"/>
<dbReference type="InterPro" id="IPR000792">
    <property type="entry name" value="Tscrpt_reg_LuxR_C"/>
</dbReference>
<name>I4EVM1_MODI5</name>
<gene>
    <name evidence="5" type="ordered locus">MODMU_1999</name>
</gene>
<dbReference type="Proteomes" id="UP000006461">
    <property type="component" value="Chromosome"/>
</dbReference>
<keyword evidence="3" id="KW-0804">Transcription</keyword>
<evidence type="ECO:0000259" key="4">
    <source>
        <dbReference type="PROSITE" id="PS50043"/>
    </source>
</evidence>
<protein>
    <submittedName>
        <fullName evidence="5">Transcriptional regulator, liaR family</fullName>
    </submittedName>
</protein>